<proteinExistence type="predicted"/>
<dbReference type="EMBL" id="QGNW01001184">
    <property type="protein sequence ID" value="RVW51248.1"/>
    <property type="molecule type" value="Genomic_DNA"/>
</dbReference>
<evidence type="ECO:0008006" key="4">
    <source>
        <dbReference type="Google" id="ProtNLM"/>
    </source>
</evidence>
<name>A0A438EU42_VITVI</name>
<feature type="compositionally biased region" description="Basic residues" evidence="1">
    <location>
        <begin position="130"/>
        <end position="140"/>
    </location>
</feature>
<dbReference type="AlphaFoldDB" id="A0A438EU42"/>
<gene>
    <name evidence="2" type="ORF">CK203_075494</name>
</gene>
<evidence type="ECO:0000313" key="3">
    <source>
        <dbReference type="Proteomes" id="UP000288805"/>
    </source>
</evidence>
<evidence type="ECO:0000313" key="2">
    <source>
        <dbReference type="EMBL" id="RVW51248.1"/>
    </source>
</evidence>
<reference evidence="2 3" key="1">
    <citation type="journal article" date="2018" name="PLoS Genet.">
        <title>Population sequencing reveals clonal diversity and ancestral inbreeding in the grapevine cultivar Chardonnay.</title>
        <authorList>
            <person name="Roach M.J."/>
            <person name="Johnson D.L."/>
            <person name="Bohlmann J."/>
            <person name="van Vuuren H.J."/>
            <person name="Jones S.J."/>
            <person name="Pretorius I.S."/>
            <person name="Schmidt S.A."/>
            <person name="Borneman A.R."/>
        </authorList>
    </citation>
    <scope>NUCLEOTIDE SEQUENCE [LARGE SCALE GENOMIC DNA]</scope>
    <source>
        <strain evidence="3">cv. Chardonnay</strain>
        <tissue evidence="2">Leaf</tissue>
    </source>
</reference>
<feature type="region of interest" description="Disordered" evidence="1">
    <location>
        <begin position="106"/>
        <end position="140"/>
    </location>
</feature>
<dbReference type="Proteomes" id="UP000288805">
    <property type="component" value="Unassembled WGS sequence"/>
</dbReference>
<protein>
    <recommendedName>
        <fullName evidence="4">UBN2 domain-containing protein</fullName>
    </recommendedName>
</protein>
<evidence type="ECO:0000256" key="1">
    <source>
        <dbReference type="SAM" id="MobiDB-lite"/>
    </source>
</evidence>
<sequence>MTWFLQSTDLDVWDVIEDDPIFPSKLVDGVMVLKPKQEWDERDRRNFHLGKDLQGIRKDGEVLEVTSIKVAYKGHCNSRTKYLTKLPLEELIGSLMTYEINLEKKQQEGEDKKKKSLALKATTKEEEKLKKKNKVKKMKI</sequence>
<accession>A0A438EU42</accession>
<comment type="caution">
    <text evidence="2">The sequence shown here is derived from an EMBL/GenBank/DDBJ whole genome shotgun (WGS) entry which is preliminary data.</text>
</comment>
<organism evidence="2 3">
    <name type="scientific">Vitis vinifera</name>
    <name type="common">Grape</name>
    <dbReference type="NCBI Taxonomy" id="29760"/>
    <lineage>
        <taxon>Eukaryota</taxon>
        <taxon>Viridiplantae</taxon>
        <taxon>Streptophyta</taxon>
        <taxon>Embryophyta</taxon>
        <taxon>Tracheophyta</taxon>
        <taxon>Spermatophyta</taxon>
        <taxon>Magnoliopsida</taxon>
        <taxon>eudicotyledons</taxon>
        <taxon>Gunneridae</taxon>
        <taxon>Pentapetalae</taxon>
        <taxon>rosids</taxon>
        <taxon>Vitales</taxon>
        <taxon>Vitaceae</taxon>
        <taxon>Viteae</taxon>
        <taxon>Vitis</taxon>
    </lineage>
</organism>